<organism evidence="10 11">
    <name type="scientific">Candidatus Kaiserbacteria bacterium GW2011_GWB1_50_17</name>
    <dbReference type="NCBI Taxonomy" id="1618673"/>
    <lineage>
        <taxon>Bacteria</taxon>
        <taxon>Candidatus Kaiseribacteriota</taxon>
    </lineage>
</organism>
<dbReference type="HAMAP" id="MF_00503">
    <property type="entry name" value="Ribosomal_bL9"/>
    <property type="match status" value="1"/>
</dbReference>
<dbReference type="InterPro" id="IPR009027">
    <property type="entry name" value="Ribosomal_bL9/RNase_H1_N"/>
</dbReference>
<proteinExistence type="inferred from homology"/>
<dbReference type="InterPro" id="IPR000244">
    <property type="entry name" value="Ribosomal_bL9"/>
</dbReference>
<dbReference type="GO" id="GO:0003735">
    <property type="term" value="F:structural constituent of ribosome"/>
    <property type="evidence" value="ECO:0007669"/>
    <property type="project" value="InterPro"/>
</dbReference>
<feature type="domain" description="Ribosomal protein L9" evidence="8">
    <location>
        <begin position="1"/>
        <end position="45"/>
    </location>
</feature>
<dbReference type="Gene3D" id="3.40.5.10">
    <property type="entry name" value="Ribosomal protein L9, N-terminal domain"/>
    <property type="match status" value="1"/>
</dbReference>
<evidence type="ECO:0000259" key="9">
    <source>
        <dbReference type="Pfam" id="PF03948"/>
    </source>
</evidence>
<dbReference type="SUPFAM" id="SSF55658">
    <property type="entry name" value="L9 N-domain-like"/>
    <property type="match status" value="1"/>
</dbReference>
<feature type="domain" description="Large ribosomal subunit protein bL9 C-terminal" evidence="9">
    <location>
        <begin position="65"/>
        <end position="144"/>
    </location>
</feature>
<dbReference type="Proteomes" id="UP000034120">
    <property type="component" value="Unassembled WGS sequence"/>
</dbReference>
<dbReference type="InterPro" id="IPR036935">
    <property type="entry name" value="Ribosomal_bL9_N_sf"/>
</dbReference>
<dbReference type="InterPro" id="IPR020070">
    <property type="entry name" value="Ribosomal_bL9_N"/>
</dbReference>
<evidence type="ECO:0000256" key="7">
    <source>
        <dbReference type="HAMAP-Rule" id="MF_00503"/>
    </source>
</evidence>
<dbReference type="InterPro" id="IPR020594">
    <property type="entry name" value="Ribosomal_bL9_bac/chp"/>
</dbReference>
<evidence type="ECO:0000256" key="5">
    <source>
        <dbReference type="ARBA" id="ARBA00023274"/>
    </source>
</evidence>
<evidence type="ECO:0000313" key="11">
    <source>
        <dbReference type="Proteomes" id="UP000034120"/>
    </source>
</evidence>
<evidence type="ECO:0000313" key="10">
    <source>
        <dbReference type="EMBL" id="KKW17185.1"/>
    </source>
</evidence>
<evidence type="ECO:0000259" key="8">
    <source>
        <dbReference type="Pfam" id="PF01281"/>
    </source>
</evidence>
<keyword evidence="4 7" id="KW-0689">Ribosomal protein</keyword>
<name>A0A0G1WF03_9BACT</name>
<dbReference type="SUPFAM" id="SSF55653">
    <property type="entry name" value="Ribosomal protein L9 C-domain"/>
    <property type="match status" value="1"/>
</dbReference>
<dbReference type="PANTHER" id="PTHR21368">
    <property type="entry name" value="50S RIBOSOMAL PROTEIN L9"/>
    <property type="match status" value="1"/>
</dbReference>
<comment type="caution">
    <text evidence="10">The sequence shown here is derived from an EMBL/GenBank/DDBJ whole genome shotgun (WGS) entry which is preliminary data.</text>
</comment>
<comment type="function">
    <text evidence="7">Binds to the 23S rRNA.</text>
</comment>
<dbReference type="NCBIfam" id="TIGR00158">
    <property type="entry name" value="L9"/>
    <property type="match status" value="1"/>
</dbReference>
<dbReference type="InterPro" id="IPR020069">
    <property type="entry name" value="Ribosomal_bL9_C"/>
</dbReference>
<dbReference type="GO" id="GO:0005840">
    <property type="term" value="C:ribosome"/>
    <property type="evidence" value="ECO:0007669"/>
    <property type="project" value="UniProtKB-KW"/>
</dbReference>
<evidence type="ECO:0000256" key="4">
    <source>
        <dbReference type="ARBA" id="ARBA00022980"/>
    </source>
</evidence>
<dbReference type="GO" id="GO:1990904">
    <property type="term" value="C:ribonucleoprotein complex"/>
    <property type="evidence" value="ECO:0007669"/>
    <property type="project" value="UniProtKB-KW"/>
</dbReference>
<evidence type="ECO:0000256" key="1">
    <source>
        <dbReference type="ARBA" id="ARBA00010605"/>
    </source>
</evidence>
<dbReference type="InterPro" id="IPR036791">
    <property type="entry name" value="Ribosomal_bL9_C_sf"/>
</dbReference>
<comment type="similarity">
    <text evidence="1 7">Belongs to the bacterial ribosomal protein bL9 family.</text>
</comment>
<protein>
    <recommendedName>
        <fullName evidence="6 7">Large ribosomal subunit protein bL9</fullName>
    </recommendedName>
</protein>
<dbReference type="GO" id="GO:0006412">
    <property type="term" value="P:translation"/>
    <property type="evidence" value="ECO:0007669"/>
    <property type="project" value="UniProtKB-UniRule"/>
</dbReference>
<evidence type="ECO:0000256" key="3">
    <source>
        <dbReference type="ARBA" id="ARBA00022884"/>
    </source>
</evidence>
<dbReference type="GO" id="GO:0019843">
    <property type="term" value="F:rRNA binding"/>
    <property type="evidence" value="ECO:0007669"/>
    <property type="project" value="UniProtKB-UniRule"/>
</dbReference>
<dbReference type="AlphaFoldDB" id="A0A0G1WF03"/>
<evidence type="ECO:0000256" key="6">
    <source>
        <dbReference type="ARBA" id="ARBA00035292"/>
    </source>
</evidence>
<dbReference type="Pfam" id="PF01281">
    <property type="entry name" value="Ribosomal_L9_N"/>
    <property type="match status" value="1"/>
</dbReference>
<dbReference type="Pfam" id="PF03948">
    <property type="entry name" value="Ribosomal_L9_C"/>
    <property type="match status" value="1"/>
</dbReference>
<gene>
    <name evidence="7" type="primary">rplI</name>
    <name evidence="10" type="ORF">UY57_C0024G0006</name>
</gene>
<keyword evidence="3 7" id="KW-0694">RNA-binding</keyword>
<evidence type="ECO:0000256" key="2">
    <source>
        <dbReference type="ARBA" id="ARBA00022730"/>
    </source>
</evidence>
<keyword evidence="2 7" id="KW-0699">rRNA-binding</keyword>
<dbReference type="Gene3D" id="3.10.430.100">
    <property type="entry name" value="Ribosomal protein L9, C-terminal domain"/>
    <property type="match status" value="1"/>
</dbReference>
<keyword evidence="5 7" id="KW-0687">Ribonucleoprotein</keyword>
<sequence>MKIILLKDVRGVGQRGEIKDVADGYVQNMLIPRGLVEQATPEKLAAHEAAMARETHARALEREKIETTIKSLEGKRVEIGARATEKGGLFKAIGAKDIVLALGKEGSVVPEEYVQLKKPLKEIGEHTVELTFGDARARVTVVVKTAK</sequence>
<dbReference type="EMBL" id="LCQM01000024">
    <property type="protein sequence ID" value="KKW17185.1"/>
    <property type="molecule type" value="Genomic_DNA"/>
</dbReference>
<reference evidence="10 11" key="1">
    <citation type="journal article" date="2015" name="Nature">
        <title>rRNA introns, odd ribosomes, and small enigmatic genomes across a large radiation of phyla.</title>
        <authorList>
            <person name="Brown C.T."/>
            <person name="Hug L.A."/>
            <person name="Thomas B.C."/>
            <person name="Sharon I."/>
            <person name="Castelle C.J."/>
            <person name="Singh A."/>
            <person name="Wilkins M.J."/>
            <person name="Williams K.H."/>
            <person name="Banfield J.F."/>
        </authorList>
    </citation>
    <scope>NUCLEOTIDE SEQUENCE [LARGE SCALE GENOMIC DNA]</scope>
</reference>
<accession>A0A0G1WF03</accession>